<evidence type="ECO:0000256" key="1">
    <source>
        <dbReference type="SAM" id="MobiDB-lite"/>
    </source>
</evidence>
<feature type="region of interest" description="Disordered" evidence="1">
    <location>
        <begin position="362"/>
        <end position="431"/>
    </location>
</feature>
<sequence length="431" mass="48350">MNHPIPQPGPSWGDSIDAIRTLVQAQDLRAAKQQLRQLQTSADDATWAMIVEIANTLRFKTHPIAVTKLRKLWRDNEQYRPLIEACVPKAGEHQHIPEPAHPYPGIADEAPGNRSGKVDQRVDPNKRVDPSQRVRTPNTKVIDDYEKTLARDERDDPGTPRPKPITDRHDYDFDALTHVATTLCVSCRLERAAIDRHTDRVQAGRGDDGLCGECRSLGRLGLPELPPGHSLADQTHARLEFLAEHFPTQGRGIFRQEWRYADRHVRPIVSAWVKAHTNPAPEPEVIRQRNESTDLNGWCENCGDYRQLVPTHASSDRGKKLCFDCEPRYRSGINIEARHSMYAAGPARETQRSLAGISNPMSAKVAGNQEESRQSALLPSIGGQGVSDPAAEYRKRMVESAREKARAAAQERRRAMGRQSTGVSRTRSVRR</sequence>
<accession>A0A7K1V2S0</accession>
<dbReference type="Proteomes" id="UP000466794">
    <property type="component" value="Unassembled WGS sequence"/>
</dbReference>
<dbReference type="EMBL" id="WRPP01000005">
    <property type="protein sequence ID" value="MVU80831.1"/>
    <property type="molecule type" value="Genomic_DNA"/>
</dbReference>
<protein>
    <submittedName>
        <fullName evidence="2">Uncharacterized protein</fullName>
    </submittedName>
</protein>
<feature type="compositionally biased region" description="Low complexity" evidence="1">
    <location>
        <begin position="417"/>
        <end position="431"/>
    </location>
</feature>
<gene>
    <name evidence="2" type="ORF">GPX89_26705</name>
</gene>
<feature type="region of interest" description="Disordered" evidence="1">
    <location>
        <begin position="93"/>
        <end position="167"/>
    </location>
</feature>
<organism evidence="2 3">
    <name type="scientific">Nocardia terrae</name>
    <dbReference type="NCBI Taxonomy" id="2675851"/>
    <lineage>
        <taxon>Bacteria</taxon>
        <taxon>Bacillati</taxon>
        <taxon>Actinomycetota</taxon>
        <taxon>Actinomycetes</taxon>
        <taxon>Mycobacteriales</taxon>
        <taxon>Nocardiaceae</taxon>
        <taxon>Nocardia</taxon>
    </lineage>
</organism>
<feature type="compositionally biased region" description="Basic and acidic residues" evidence="1">
    <location>
        <begin position="391"/>
        <end position="414"/>
    </location>
</feature>
<dbReference type="RefSeq" id="WP_157390392.1">
    <property type="nucleotide sequence ID" value="NZ_WRPP01000005.1"/>
</dbReference>
<proteinExistence type="predicted"/>
<comment type="caution">
    <text evidence="2">The sequence shown here is derived from an EMBL/GenBank/DDBJ whole genome shotgun (WGS) entry which is preliminary data.</text>
</comment>
<evidence type="ECO:0000313" key="2">
    <source>
        <dbReference type="EMBL" id="MVU80831.1"/>
    </source>
</evidence>
<evidence type="ECO:0000313" key="3">
    <source>
        <dbReference type="Proteomes" id="UP000466794"/>
    </source>
</evidence>
<feature type="compositionally biased region" description="Basic and acidic residues" evidence="1">
    <location>
        <begin position="141"/>
        <end position="167"/>
    </location>
</feature>
<keyword evidence="3" id="KW-1185">Reference proteome</keyword>
<reference evidence="2 3" key="1">
    <citation type="submission" date="2019-12" db="EMBL/GenBank/DDBJ databases">
        <title>Nocardia sp. nov. ET3-3 isolated from soil.</title>
        <authorList>
            <person name="Kanchanasin P."/>
            <person name="Tanasupawat S."/>
            <person name="Yuki M."/>
            <person name="Kudo T."/>
        </authorList>
    </citation>
    <scope>NUCLEOTIDE SEQUENCE [LARGE SCALE GENOMIC DNA]</scope>
    <source>
        <strain evidence="2 3">ET3-3</strain>
    </source>
</reference>
<name>A0A7K1V2S0_9NOCA</name>
<feature type="compositionally biased region" description="Basic and acidic residues" evidence="1">
    <location>
        <begin position="116"/>
        <end position="132"/>
    </location>
</feature>
<dbReference type="AlphaFoldDB" id="A0A7K1V2S0"/>